<organism evidence="3 4">
    <name type="scientific">Sneathiella chungangensis</name>
    <dbReference type="NCBI Taxonomy" id="1418234"/>
    <lineage>
        <taxon>Bacteria</taxon>
        <taxon>Pseudomonadati</taxon>
        <taxon>Pseudomonadota</taxon>
        <taxon>Alphaproteobacteria</taxon>
        <taxon>Sneathiellales</taxon>
        <taxon>Sneathiellaceae</taxon>
        <taxon>Sneathiella</taxon>
    </lineage>
</organism>
<evidence type="ECO:0000256" key="1">
    <source>
        <dbReference type="SAM" id="MobiDB-lite"/>
    </source>
</evidence>
<dbReference type="PANTHER" id="PTHR15032">
    <property type="entry name" value="N-ACYL-PHOSPHATIDYLETHANOLAMINE-HYDROLYZING PHOSPHOLIPASE D"/>
    <property type="match status" value="1"/>
</dbReference>
<dbReference type="InterPro" id="IPR036866">
    <property type="entry name" value="RibonucZ/Hydroxyglut_hydro"/>
</dbReference>
<feature type="region of interest" description="Disordered" evidence="1">
    <location>
        <begin position="1"/>
        <end position="21"/>
    </location>
</feature>
<dbReference type="Gene3D" id="3.60.15.10">
    <property type="entry name" value="Ribonuclease Z/Hydroxyacylglutathione hydrolase-like"/>
    <property type="match status" value="1"/>
</dbReference>
<protein>
    <submittedName>
        <fullName evidence="3">CMP-N-acetylneuraminate monooxygenase</fullName>
    </submittedName>
</protein>
<keyword evidence="3" id="KW-0503">Monooxygenase</keyword>
<gene>
    <name evidence="3" type="ORF">GQF03_03975</name>
</gene>
<evidence type="ECO:0000259" key="2">
    <source>
        <dbReference type="Pfam" id="PF12706"/>
    </source>
</evidence>
<dbReference type="InterPro" id="IPR001279">
    <property type="entry name" value="Metallo-B-lactamas"/>
</dbReference>
<dbReference type="PIRSF" id="PIRSF038896">
    <property type="entry name" value="NAPE-PLD"/>
    <property type="match status" value="1"/>
</dbReference>
<keyword evidence="3" id="KW-0560">Oxidoreductase</keyword>
<dbReference type="GO" id="GO:0008270">
    <property type="term" value="F:zinc ion binding"/>
    <property type="evidence" value="ECO:0007669"/>
    <property type="project" value="InterPro"/>
</dbReference>
<dbReference type="RefSeq" id="WP_161337873.1">
    <property type="nucleotide sequence ID" value="NZ_JBHSDG010000002.1"/>
</dbReference>
<name>A0A845MDN6_9PROT</name>
<dbReference type="GO" id="GO:0070290">
    <property type="term" value="F:N-acylphosphatidylethanolamine-specific phospholipase D activity"/>
    <property type="evidence" value="ECO:0007669"/>
    <property type="project" value="InterPro"/>
</dbReference>
<accession>A0A845MDN6</accession>
<dbReference type="GO" id="GO:0005737">
    <property type="term" value="C:cytoplasm"/>
    <property type="evidence" value="ECO:0007669"/>
    <property type="project" value="TreeGrafter"/>
</dbReference>
<keyword evidence="4" id="KW-1185">Reference proteome</keyword>
<reference evidence="3 4" key="1">
    <citation type="journal article" date="2014" name="Int. J. Syst. Evol. Microbiol.">
        <title>Sneathiella chungangensis sp. nov., isolated from a marine sand, and emended description of the genus Sneathiella.</title>
        <authorList>
            <person name="Siamphan C."/>
            <person name="Kim H."/>
            <person name="Lee J.S."/>
            <person name="Kim W."/>
        </authorList>
    </citation>
    <scope>NUCLEOTIDE SEQUENCE [LARGE SCALE GENOMIC DNA]</scope>
    <source>
        <strain evidence="3 4">KCTC 32476</strain>
    </source>
</reference>
<dbReference type="Proteomes" id="UP000445696">
    <property type="component" value="Unassembled WGS sequence"/>
</dbReference>
<feature type="domain" description="Metallo-beta-lactamase" evidence="2">
    <location>
        <begin position="87"/>
        <end position="281"/>
    </location>
</feature>
<comment type="caution">
    <text evidence="3">The sequence shown here is derived from an EMBL/GenBank/DDBJ whole genome shotgun (WGS) entry which is preliminary data.</text>
</comment>
<dbReference type="GO" id="GO:0004497">
    <property type="term" value="F:monooxygenase activity"/>
    <property type="evidence" value="ECO:0007669"/>
    <property type="project" value="UniProtKB-KW"/>
</dbReference>
<dbReference type="PANTHER" id="PTHR15032:SF4">
    <property type="entry name" value="N-ACYL-PHOSPHATIDYLETHANOLAMINE-HYDROLYZING PHOSPHOLIPASE D"/>
    <property type="match status" value="1"/>
</dbReference>
<feature type="compositionally biased region" description="Basic residues" evidence="1">
    <location>
        <begin position="1"/>
        <end position="10"/>
    </location>
</feature>
<dbReference type="InterPro" id="IPR024884">
    <property type="entry name" value="NAPE-PLD"/>
</dbReference>
<sequence length="326" mass="36370">MTARPYHHNPKGGFRNPEGSPNLRIRKRRLIRFIYRQLGKKQRQPEIPEGHVLDRAAVDDGILAGGNPSVTWLGHAAFIIRTGGKVILTDPYLTDYAGPARMGPKRYVPAALKADELPRADVMVISHNHYDHLDARALAAYPHKDHTQVIVPLGLKSFIEKRGFARVIEMDWWESWTADGLTVTTLPAVHSSGRGIHDQKKTLWASFGIRTAKENIWFSGDTAYGEIFHEIGARQAPFDLALVGIGAYEPREIMKMVHATPEEAIQIVRAIGAKQALGMHWGTVLLTPEDPFEAPDRFRRAAIDQGYGEENALLLRIGETRSLKAA</sequence>
<evidence type="ECO:0000313" key="4">
    <source>
        <dbReference type="Proteomes" id="UP000445696"/>
    </source>
</evidence>
<proteinExistence type="predicted"/>
<dbReference type="Pfam" id="PF12706">
    <property type="entry name" value="Lactamase_B_2"/>
    <property type="match status" value="1"/>
</dbReference>
<dbReference type="AlphaFoldDB" id="A0A845MDN6"/>
<evidence type="ECO:0000313" key="3">
    <source>
        <dbReference type="EMBL" id="MZR21480.1"/>
    </source>
</evidence>
<dbReference type="EMBL" id="WTVA01000001">
    <property type="protein sequence ID" value="MZR21480.1"/>
    <property type="molecule type" value="Genomic_DNA"/>
</dbReference>
<dbReference type="SUPFAM" id="SSF56281">
    <property type="entry name" value="Metallo-hydrolase/oxidoreductase"/>
    <property type="match status" value="1"/>
</dbReference>
<dbReference type="OrthoDB" id="9805728at2"/>